<dbReference type="InterPro" id="IPR032675">
    <property type="entry name" value="LRR_dom_sf"/>
</dbReference>
<accession>A0A9P6UPC7</accession>
<evidence type="ECO:0008006" key="3">
    <source>
        <dbReference type="Google" id="ProtNLM"/>
    </source>
</evidence>
<gene>
    <name evidence="1" type="ORF">BGZ99_008474</name>
</gene>
<sequence length="471" mass="53923">MSTLFSTPNPLQIPEIRHRTSQFVSVPDAISCTRVSKAWHSDFISAVWNTLDFDIHTTFENLNSEIICKYGHHIHNILNLKTQPQLNAVSYLSVKNVRVLEVICGMPVQFRTLCLDLINNNSKHLEALSLEMDPEAQTAKLSNRMISVHAFVPRSSVSQLTSLKLSAVSFSRNSFANLLRSCPLLTRMDLQGNVVLLPGPFVDAFQHLGIHTLIAPIDQIFKPDPEFEILSLGSTLLVHFPNLIRWTCYSFEETLLIPWEQIKAEVTIYCPKLCEIDSWTSPPPALYNLVANVFHNLVSVAFEYQQLSTNSIMALLLHRLTLKEISAYSEGTEGFTEQDEIFSEADPFQELGRTLQLLPRICSNLTVLELESHEMDMDFIEEEEWSCKGLWRLRVRIVGLDSREKISMALNLWSEKRNMESGDDNEQKKGEQVKDIQTRVARHLLKFKELEWVWLGTRTFHFMLPSSAVFM</sequence>
<organism evidence="1 2">
    <name type="scientific">Dissophora globulifera</name>
    <dbReference type="NCBI Taxonomy" id="979702"/>
    <lineage>
        <taxon>Eukaryota</taxon>
        <taxon>Fungi</taxon>
        <taxon>Fungi incertae sedis</taxon>
        <taxon>Mucoromycota</taxon>
        <taxon>Mortierellomycotina</taxon>
        <taxon>Mortierellomycetes</taxon>
        <taxon>Mortierellales</taxon>
        <taxon>Mortierellaceae</taxon>
        <taxon>Dissophora</taxon>
    </lineage>
</organism>
<proteinExistence type="predicted"/>
<evidence type="ECO:0000313" key="1">
    <source>
        <dbReference type="EMBL" id="KAG0313927.1"/>
    </source>
</evidence>
<dbReference type="OrthoDB" id="2360932at2759"/>
<comment type="caution">
    <text evidence="1">The sequence shown here is derived from an EMBL/GenBank/DDBJ whole genome shotgun (WGS) entry which is preliminary data.</text>
</comment>
<name>A0A9P6UPC7_9FUNG</name>
<reference evidence="1" key="1">
    <citation type="journal article" date="2020" name="Fungal Divers.">
        <title>Resolving the Mortierellaceae phylogeny through synthesis of multi-gene phylogenetics and phylogenomics.</title>
        <authorList>
            <person name="Vandepol N."/>
            <person name="Liber J."/>
            <person name="Desiro A."/>
            <person name="Na H."/>
            <person name="Kennedy M."/>
            <person name="Barry K."/>
            <person name="Grigoriev I.V."/>
            <person name="Miller A.N."/>
            <person name="O'Donnell K."/>
            <person name="Stajich J.E."/>
            <person name="Bonito G."/>
        </authorList>
    </citation>
    <scope>NUCLEOTIDE SEQUENCE</scope>
    <source>
        <strain evidence="1">REB-010B</strain>
    </source>
</reference>
<dbReference type="SUPFAM" id="SSF52047">
    <property type="entry name" value="RNI-like"/>
    <property type="match status" value="1"/>
</dbReference>
<dbReference type="Gene3D" id="3.80.10.10">
    <property type="entry name" value="Ribonuclease Inhibitor"/>
    <property type="match status" value="1"/>
</dbReference>
<dbReference type="EMBL" id="JAAAIP010000659">
    <property type="protein sequence ID" value="KAG0313927.1"/>
    <property type="molecule type" value="Genomic_DNA"/>
</dbReference>
<keyword evidence="2" id="KW-1185">Reference proteome</keyword>
<evidence type="ECO:0000313" key="2">
    <source>
        <dbReference type="Proteomes" id="UP000738325"/>
    </source>
</evidence>
<dbReference type="Proteomes" id="UP000738325">
    <property type="component" value="Unassembled WGS sequence"/>
</dbReference>
<dbReference type="AlphaFoldDB" id="A0A9P6UPC7"/>
<protein>
    <recommendedName>
        <fullName evidence="3">F-box domain-containing protein</fullName>
    </recommendedName>
</protein>